<dbReference type="Pfam" id="PF09243">
    <property type="entry name" value="Rsm22"/>
    <property type="match status" value="1"/>
</dbReference>
<feature type="region of interest" description="Disordered" evidence="8">
    <location>
        <begin position="337"/>
        <end position="361"/>
    </location>
</feature>
<comment type="subcellular location">
    <subcellularLocation>
        <location evidence="1">Mitochondrion</location>
    </subcellularLocation>
</comment>
<evidence type="ECO:0000256" key="4">
    <source>
        <dbReference type="ARBA" id="ARBA00023004"/>
    </source>
</evidence>
<dbReference type="InterPro" id="IPR015324">
    <property type="entry name" value="Ribosomal_Rsm22-like"/>
</dbReference>
<feature type="region of interest" description="Disordered" evidence="8">
    <location>
        <begin position="64"/>
        <end position="89"/>
    </location>
</feature>
<evidence type="ECO:0000313" key="10">
    <source>
        <dbReference type="Proteomes" id="UP001446871"/>
    </source>
</evidence>
<feature type="compositionally biased region" description="Basic and acidic residues" evidence="8">
    <location>
        <begin position="66"/>
        <end position="76"/>
    </location>
</feature>
<evidence type="ECO:0000256" key="1">
    <source>
        <dbReference type="ARBA" id="ARBA00004173"/>
    </source>
</evidence>
<protein>
    <submittedName>
        <fullName evidence="9">Uncharacterized protein</fullName>
    </submittedName>
</protein>
<evidence type="ECO:0000256" key="3">
    <source>
        <dbReference type="ARBA" id="ARBA00022946"/>
    </source>
</evidence>
<evidence type="ECO:0000256" key="5">
    <source>
        <dbReference type="ARBA" id="ARBA00023014"/>
    </source>
</evidence>
<keyword evidence="10" id="KW-1185">Reference proteome</keyword>
<gene>
    <name evidence="9" type="ORF">PG996_005087</name>
</gene>
<dbReference type="InterPro" id="IPR052571">
    <property type="entry name" value="Mt_RNA_Methyltransferase"/>
</dbReference>
<organism evidence="9 10">
    <name type="scientific">Apiospora saccharicola</name>
    <dbReference type="NCBI Taxonomy" id="335842"/>
    <lineage>
        <taxon>Eukaryota</taxon>
        <taxon>Fungi</taxon>
        <taxon>Dikarya</taxon>
        <taxon>Ascomycota</taxon>
        <taxon>Pezizomycotina</taxon>
        <taxon>Sordariomycetes</taxon>
        <taxon>Xylariomycetidae</taxon>
        <taxon>Amphisphaeriales</taxon>
        <taxon>Apiosporaceae</taxon>
        <taxon>Apiospora</taxon>
    </lineage>
</organism>
<dbReference type="PANTHER" id="PTHR13184">
    <property type="entry name" value="37S RIBOSOMAL PROTEIN S22"/>
    <property type="match status" value="1"/>
</dbReference>
<dbReference type="PANTHER" id="PTHR13184:SF5">
    <property type="entry name" value="METHYLTRANSFERASE-LIKE PROTEIN 17, MITOCHONDRIAL"/>
    <property type="match status" value="1"/>
</dbReference>
<feature type="region of interest" description="Disordered" evidence="8">
    <location>
        <begin position="177"/>
        <end position="203"/>
    </location>
</feature>
<keyword evidence="5" id="KW-0411">Iron-sulfur</keyword>
<comment type="caution">
    <text evidence="9">The sequence shown here is derived from an EMBL/GenBank/DDBJ whole genome shotgun (WGS) entry which is preliminary data.</text>
</comment>
<keyword evidence="3" id="KW-0809">Transit peptide</keyword>
<feature type="region of interest" description="Disordered" evidence="8">
    <location>
        <begin position="818"/>
        <end position="844"/>
    </location>
</feature>
<keyword evidence="4" id="KW-0408">Iron</keyword>
<feature type="compositionally biased region" description="Acidic residues" evidence="8">
    <location>
        <begin position="241"/>
        <end position="280"/>
    </location>
</feature>
<feature type="region of interest" description="Disordered" evidence="8">
    <location>
        <begin position="236"/>
        <end position="280"/>
    </location>
</feature>
<sequence>MLAARNAQKACPRCRAQLLNLFEHGFATTSIRPQHPAALRLSRPRYPIGATTYTRNFSLTRSLAQDAHEDTDKSTEPDVPVSTETEAEKPDDIELVVRQAKAQFGDTLPKDYLNEAELKLYTRFYGPPLRETLPEDVGMPIHKTLLNEAHGDYIYEPTKHTLLRENEDGELESIEYDAPPRADEGVSVGEGELSTETGAEEADIPSGLGIDYIKVVAKNKREFDALMKLQKDFERASLQPAEEDPLEEQQDPLEEEEFPEEEEEEDYPEEEDDGVADAEFDPDFDPNARVHPYTKVNQWRGNPSTVHLPKNGLVKPIAALLARTDLKHVQEAAERAYGGSGLPDSVATPQSGRSKGQKPIPVEAGHHRMSEIDADTFMAVNLPGMYASVMSILVDLRKRMGREWMHGLMGRGNGEGPRILDVGAAGAGLVAWERVLRTEWELLHGTEGKAAMGPPSKKTVVVGSDHLRHRISRFLHNTTFLPRLPDYLHSGINAGEMSDSQIPQPRKCFDVIIASHQLMPTKDGHKRRAYIDNLWEMLSPEGGILIILEKGHPRGFEAVADVRQRLLDDFIESPTSEPRPESNMPIENRRVREPGMIIAPCTTHKKCPMYMESGTAHGRKDFCHFSQRFIRPPFLQRILGANHRNHEDVDFSFVAIQRGITATSPTPVQPPAEGADPTDAAFAGYENTDEAPNPFSLPRNVMPPLKRHGHVTLDLCTPSGNIERWTVPKSYSKQAYHDARKTRWGDLWALGAKTRTVRSVRLGKGGVASGDGGVRDRRAKEAGTMKGKARVIDLDADSGGIYKASEGGATSLMGGKGAVQGVRRTKGGKKLRSRRIGDVLKDID</sequence>
<dbReference type="InterPro" id="IPR029063">
    <property type="entry name" value="SAM-dependent_MTases_sf"/>
</dbReference>
<comment type="function">
    <text evidence="7">Mitochondrial ribosome (mitoribosome) assembly factor. Binds at the interface of the head and body domains of the mitochondrial small ribosomal subunit (mt-SSU), occluding the mRNA channel and preventing compaction of the head domain towards the body. Probable inactive methyltransferase: retains the characteristic folding and ability to bind S-adenosyl-L-methionine, but it probably lost its methyltransferase activity.</text>
</comment>
<name>A0ABR1VKI1_9PEZI</name>
<evidence type="ECO:0000256" key="6">
    <source>
        <dbReference type="ARBA" id="ARBA00023128"/>
    </source>
</evidence>
<dbReference type="Proteomes" id="UP001446871">
    <property type="component" value="Unassembled WGS sequence"/>
</dbReference>
<keyword evidence="2" id="KW-0479">Metal-binding</keyword>
<reference evidence="9 10" key="1">
    <citation type="submission" date="2023-01" db="EMBL/GenBank/DDBJ databases">
        <title>Analysis of 21 Apiospora genomes using comparative genomics revels a genus with tremendous synthesis potential of carbohydrate active enzymes and secondary metabolites.</title>
        <authorList>
            <person name="Sorensen T."/>
        </authorList>
    </citation>
    <scope>NUCLEOTIDE SEQUENCE [LARGE SCALE GENOMIC DNA]</scope>
    <source>
        <strain evidence="9 10">CBS 83171</strain>
    </source>
</reference>
<evidence type="ECO:0000256" key="8">
    <source>
        <dbReference type="SAM" id="MobiDB-lite"/>
    </source>
</evidence>
<keyword evidence="6" id="KW-0496">Mitochondrion</keyword>
<dbReference type="EMBL" id="JAQQWM010000003">
    <property type="protein sequence ID" value="KAK8071739.1"/>
    <property type="molecule type" value="Genomic_DNA"/>
</dbReference>
<dbReference type="SUPFAM" id="SSF53335">
    <property type="entry name" value="S-adenosyl-L-methionine-dependent methyltransferases"/>
    <property type="match status" value="1"/>
</dbReference>
<evidence type="ECO:0000313" key="9">
    <source>
        <dbReference type="EMBL" id="KAK8071739.1"/>
    </source>
</evidence>
<feature type="compositionally biased region" description="Basic and acidic residues" evidence="8">
    <location>
        <begin position="835"/>
        <end position="844"/>
    </location>
</feature>
<evidence type="ECO:0000256" key="2">
    <source>
        <dbReference type="ARBA" id="ARBA00022723"/>
    </source>
</evidence>
<feature type="compositionally biased region" description="Basic residues" evidence="8">
    <location>
        <begin position="823"/>
        <end position="834"/>
    </location>
</feature>
<accession>A0ABR1VKI1</accession>
<evidence type="ECO:0000256" key="7">
    <source>
        <dbReference type="ARBA" id="ARBA00045681"/>
    </source>
</evidence>
<proteinExistence type="predicted"/>